<feature type="non-terminal residue" evidence="1">
    <location>
        <position position="1"/>
    </location>
</feature>
<accession>A0ACA9S7N8</accession>
<reference evidence="1" key="1">
    <citation type="submission" date="2021-06" db="EMBL/GenBank/DDBJ databases">
        <authorList>
            <person name="Kallberg Y."/>
            <person name="Tangrot J."/>
            <person name="Rosling A."/>
        </authorList>
    </citation>
    <scope>NUCLEOTIDE SEQUENCE</scope>
    <source>
        <strain evidence="1">MA461A</strain>
    </source>
</reference>
<sequence length="290" mass="30900">SPLISPIGSTSIDGNLSWNTGLIYAQAQNHARKLAETPANLMTPTIFAETVESFLKDLPNVKIFVHEKEWAVQKNMGSFLSVAKGSVEPLKFLEIHYNGGEDSQTPLAFVGKGITFDSGGISIKPSAKMAEMKGDMGGAAAVSSAIYGIAKLGLPINVVVSVPLCENMPSGIATKPGDVVKAMNGKSIEVDNTDAEGRLILADALYYTSTTYKPHSLIDVATLTGAMVVALGEIYSGVFTNSNKLWEQLLEAGKIANDPFWRMPLDDKYSEYIKKSIVADLVNVGPKGSG</sequence>
<dbReference type="Proteomes" id="UP000789920">
    <property type="component" value="Unassembled WGS sequence"/>
</dbReference>
<organism evidence="1 2">
    <name type="scientific">Racocetra persica</name>
    <dbReference type="NCBI Taxonomy" id="160502"/>
    <lineage>
        <taxon>Eukaryota</taxon>
        <taxon>Fungi</taxon>
        <taxon>Fungi incertae sedis</taxon>
        <taxon>Mucoromycota</taxon>
        <taxon>Glomeromycotina</taxon>
        <taxon>Glomeromycetes</taxon>
        <taxon>Diversisporales</taxon>
        <taxon>Gigasporaceae</taxon>
        <taxon>Racocetra</taxon>
    </lineage>
</organism>
<evidence type="ECO:0000313" key="2">
    <source>
        <dbReference type="Proteomes" id="UP000789920"/>
    </source>
</evidence>
<protein>
    <submittedName>
        <fullName evidence="1">3166_t:CDS:1</fullName>
    </submittedName>
</protein>
<proteinExistence type="predicted"/>
<name>A0ACA9S7N8_9GLOM</name>
<gene>
    <name evidence="1" type="ORF">RPERSI_LOCUS27960</name>
</gene>
<evidence type="ECO:0000313" key="1">
    <source>
        <dbReference type="EMBL" id="CAG8830919.1"/>
    </source>
</evidence>
<feature type="non-terminal residue" evidence="1">
    <location>
        <position position="290"/>
    </location>
</feature>
<comment type="caution">
    <text evidence="1">The sequence shown here is derived from an EMBL/GenBank/DDBJ whole genome shotgun (WGS) entry which is preliminary data.</text>
</comment>
<keyword evidence="2" id="KW-1185">Reference proteome</keyword>
<dbReference type="EMBL" id="CAJVQC010100166">
    <property type="protein sequence ID" value="CAG8830919.1"/>
    <property type="molecule type" value="Genomic_DNA"/>
</dbReference>